<evidence type="ECO:0000256" key="4">
    <source>
        <dbReference type="ARBA" id="ARBA00022840"/>
    </source>
</evidence>
<dbReference type="GO" id="GO:0030447">
    <property type="term" value="P:filamentous growth"/>
    <property type="evidence" value="ECO:0007669"/>
    <property type="project" value="UniProtKB-ARBA"/>
</dbReference>
<evidence type="ECO:0000313" key="9">
    <source>
        <dbReference type="EMBL" id="GMG55629.1"/>
    </source>
</evidence>
<dbReference type="EMBL" id="BSXU01005954">
    <property type="protein sequence ID" value="GMG55629.1"/>
    <property type="molecule type" value="Genomic_DNA"/>
</dbReference>
<evidence type="ECO:0000256" key="7">
    <source>
        <dbReference type="SAM" id="MobiDB-lite"/>
    </source>
</evidence>
<dbReference type="GO" id="GO:0005737">
    <property type="term" value="C:cytoplasm"/>
    <property type="evidence" value="ECO:0007669"/>
    <property type="project" value="TreeGrafter"/>
</dbReference>
<feature type="binding site" evidence="6">
    <location>
        <position position="623"/>
    </location>
    <ligand>
        <name>ATP</name>
        <dbReference type="ChEBI" id="CHEBI:30616"/>
    </ligand>
</feature>
<feature type="compositionally biased region" description="Polar residues" evidence="7">
    <location>
        <begin position="73"/>
        <end position="86"/>
    </location>
</feature>
<evidence type="ECO:0000256" key="3">
    <source>
        <dbReference type="ARBA" id="ARBA00022777"/>
    </source>
</evidence>
<evidence type="ECO:0000256" key="5">
    <source>
        <dbReference type="ARBA" id="ARBA00037982"/>
    </source>
</evidence>
<name>A0A9W6Z3S7_AMBMO</name>
<dbReference type="PANTHER" id="PTHR11042">
    <property type="entry name" value="EUKARYOTIC TRANSLATION INITIATION FACTOR 2-ALPHA KINASE EIF2-ALPHA KINASE -RELATED"/>
    <property type="match status" value="1"/>
</dbReference>
<keyword evidence="10" id="KW-1185">Reference proteome</keyword>
<feature type="region of interest" description="Disordered" evidence="7">
    <location>
        <begin position="485"/>
        <end position="508"/>
    </location>
</feature>
<dbReference type="GO" id="GO:0110031">
    <property type="term" value="P:negative regulation of G2/MI transition of meiotic cell cycle"/>
    <property type="evidence" value="ECO:0007669"/>
    <property type="project" value="TreeGrafter"/>
</dbReference>
<dbReference type="AlphaFoldDB" id="A0A9W6Z3S7"/>
<feature type="region of interest" description="Disordered" evidence="7">
    <location>
        <begin position="41"/>
        <end position="128"/>
    </location>
</feature>
<dbReference type="Proteomes" id="UP001165063">
    <property type="component" value="Unassembled WGS sequence"/>
</dbReference>
<evidence type="ECO:0000259" key="8">
    <source>
        <dbReference type="PROSITE" id="PS50011"/>
    </source>
</evidence>
<sequence length="978" mass="108624">MGNKPEDLKQHITSPKVIKKPVLRRSTGLLNLQLNTNALKMESFEGKHRPSSPSPVTSDDDADDDLNKENDITKSFNDLNFDNTSDGGEFKKPIRASVSRRNSHANFGSSSNSPFVNPTLSKKKSSATSRLRRIFSSSGSHDPVTSTPFELDQSLSAKTVGSGFTFVPKSPLGSPSKQCVPGSIRHRNQLLNNNNNSTQASSNKSTTSVTPTTNPSFFNTPASFQTVKPLQTAFSTTGLQSKKSINSLSKKKAMPETPCKKPPHSLVDTHRTPFSGIPLNINTSFGSVSNPSLPHSDNANSGRSSAESVHLQHSPHDNQNDRITPRSSTHSAHRSSSVASSTHSSGNSSGSRLTRSQRAVNTTDLQTCLLRFANEFDDMNNDSDNNSTSIFRDDEIEVNRNYDGSSYLSQNSTMNRSSRSQIQIQTQLLNRHLSFNRSHDDIMDEDLDLKKIDDVNFEDISTSFNALENFPPTPTKGSNTIQLHLPMTNPLSQTPTKHRKNPWKRMNDSNQNRLSVATSFDNSKLLRAQTSVGDTQSPRTPIDPIFSQPQPYSSSQFADGSIGMTLGNSSVSSIPQTQQQMDEAKHEVDYHLISKFGHSDLIGTGEFSVVYDIQYEGVKYAVKRTKQPLGGPKTRLKKMEEVEILKILRGNNNNNSNSDDEDEGKDYVLNLINYWEHNSYLYIMTDYCENGSLDKFLVESGKVSKLDEWRVWKILVEMLLGLRYVHRCGILHLDLKPANIFVTFEGSLKIGDFGVASKLPIPPFFDREGDREYIAPEVISKHMYGKPADIFSCGLIMVEIAANIILPDNGQSWQKLRSGDLTDAGRLSSTDLTDLDNSLFSTNNTCSSNLTSMAGTSSELKLNQLKQRLNIPNYAPSWFFDGSKSLDKLVSWMIDPNPANRPTADQILKSFECSIVELRRKSGATIYEGDFGPCYEPGDIESMNLEKNLEKTCLKISNLPYGMQSQQPRKTSIDMILE</sequence>
<feature type="region of interest" description="Disordered" evidence="7">
    <location>
        <begin position="241"/>
        <end position="273"/>
    </location>
</feature>
<dbReference type="SMART" id="SM00220">
    <property type="entry name" value="S_TKc"/>
    <property type="match status" value="1"/>
</dbReference>
<proteinExistence type="inferred from homology"/>
<feature type="region of interest" description="Disordered" evidence="7">
    <location>
        <begin position="530"/>
        <end position="554"/>
    </location>
</feature>
<protein>
    <submittedName>
        <fullName evidence="9">Unnamed protein product</fullName>
    </submittedName>
</protein>
<comment type="caution">
    <text evidence="9">The sequence shown here is derived from an EMBL/GenBank/DDBJ whole genome shotgun (WGS) entry which is preliminary data.</text>
</comment>
<dbReference type="InterPro" id="IPR011009">
    <property type="entry name" value="Kinase-like_dom_sf"/>
</dbReference>
<feature type="domain" description="Protein kinase" evidence="8">
    <location>
        <begin position="596"/>
        <end position="915"/>
    </location>
</feature>
<dbReference type="InterPro" id="IPR000719">
    <property type="entry name" value="Prot_kinase_dom"/>
</dbReference>
<dbReference type="PANTHER" id="PTHR11042:SF196">
    <property type="entry name" value="MITOSIS INHIBITOR PROTEIN KINASE SWE1"/>
    <property type="match status" value="1"/>
</dbReference>
<dbReference type="GO" id="GO:0005524">
    <property type="term" value="F:ATP binding"/>
    <property type="evidence" value="ECO:0007669"/>
    <property type="project" value="UniProtKB-UniRule"/>
</dbReference>
<dbReference type="InterPro" id="IPR017441">
    <property type="entry name" value="Protein_kinase_ATP_BS"/>
</dbReference>
<organism evidence="9 10">
    <name type="scientific">Ambrosiozyma monospora</name>
    <name type="common">Yeast</name>
    <name type="synonym">Endomycopsis monosporus</name>
    <dbReference type="NCBI Taxonomy" id="43982"/>
    <lineage>
        <taxon>Eukaryota</taxon>
        <taxon>Fungi</taxon>
        <taxon>Dikarya</taxon>
        <taxon>Ascomycota</taxon>
        <taxon>Saccharomycotina</taxon>
        <taxon>Pichiomycetes</taxon>
        <taxon>Pichiales</taxon>
        <taxon>Pichiaceae</taxon>
        <taxon>Ambrosiozyma</taxon>
    </lineage>
</organism>
<feature type="region of interest" description="Disordered" evidence="7">
    <location>
        <begin position="189"/>
        <end position="216"/>
    </location>
</feature>
<feature type="compositionally biased region" description="Low complexity" evidence="7">
    <location>
        <begin position="327"/>
        <end position="356"/>
    </location>
</feature>
<feature type="compositionally biased region" description="Polar residues" evidence="7">
    <location>
        <begin position="104"/>
        <end position="120"/>
    </location>
</feature>
<gene>
    <name evidence="9" type="ORF">Amon01_000770200</name>
</gene>
<feature type="compositionally biased region" description="Polar residues" evidence="7">
    <location>
        <begin position="530"/>
        <end position="539"/>
    </location>
</feature>
<comment type="similarity">
    <text evidence="5">Belongs to the protein kinase superfamily. Ser/Thr protein kinase family. GCN2 subfamily.</text>
</comment>
<dbReference type="InterPro" id="IPR050339">
    <property type="entry name" value="CC_SR_Kinase"/>
</dbReference>
<dbReference type="GO" id="GO:0004713">
    <property type="term" value="F:protein tyrosine kinase activity"/>
    <property type="evidence" value="ECO:0007669"/>
    <property type="project" value="TreeGrafter"/>
</dbReference>
<dbReference type="Pfam" id="PF00069">
    <property type="entry name" value="Pkinase"/>
    <property type="match status" value="1"/>
</dbReference>
<dbReference type="OrthoDB" id="5337378at2759"/>
<dbReference type="Gene3D" id="3.30.200.20">
    <property type="entry name" value="Phosphorylase Kinase, domain 1"/>
    <property type="match status" value="1"/>
</dbReference>
<reference evidence="9" key="1">
    <citation type="submission" date="2023-04" db="EMBL/GenBank/DDBJ databases">
        <title>Ambrosiozyma monospora NBRC 1965.</title>
        <authorList>
            <person name="Ichikawa N."/>
            <person name="Sato H."/>
            <person name="Tonouchi N."/>
        </authorList>
    </citation>
    <scope>NUCLEOTIDE SEQUENCE</scope>
    <source>
        <strain evidence="9">NBRC 1965</strain>
    </source>
</reference>
<dbReference type="SUPFAM" id="SSF56112">
    <property type="entry name" value="Protein kinase-like (PK-like)"/>
    <property type="match status" value="1"/>
</dbReference>
<feature type="compositionally biased region" description="Basic and acidic residues" evidence="7">
    <location>
        <begin position="314"/>
        <end position="324"/>
    </location>
</feature>
<dbReference type="PROSITE" id="PS50011">
    <property type="entry name" value="PROTEIN_KINASE_DOM"/>
    <property type="match status" value="1"/>
</dbReference>
<evidence type="ECO:0000256" key="6">
    <source>
        <dbReference type="PROSITE-ProRule" id="PRU10141"/>
    </source>
</evidence>
<feature type="region of interest" description="Disordered" evidence="7">
    <location>
        <begin position="286"/>
        <end position="359"/>
    </location>
</feature>
<dbReference type="PROSITE" id="PS00107">
    <property type="entry name" value="PROTEIN_KINASE_ATP"/>
    <property type="match status" value="1"/>
</dbReference>
<dbReference type="Gene3D" id="1.10.510.10">
    <property type="entry name" value="Transferase(Phosphotransferase) domain 1"/>
    <property type="match status" value="1"/>
</dbReference>
<evidence type="ECO:0000256" key="2">
    <source>
        <dbReference type="ARBA" id="ARBA00022741"/>
    </source>
</evidence>
<accession>A0A9W6Z3S7</accession>
<keyword evidence="3" id="KW-0418">Kinase</keyword>
<keyword evidence="4 6" id="KW-0067">ATP-binding</keyword>
<keyword evidence="2 6" id="KW-0547">Nucleotide-binding</keyword>
<evidence type="ECO:0000256" key="1">
    <source>
        <dbReference type="ARBA" id="ARBA00022679"/>
    </source>
</evidence>
<dbReference type="InterPro" id="IPR008271">
    <property type="entry name" value="Ser/Thr_kinase_AS"/>
</dbReference>
<dbReference type="GO" id="GO:0005634">
    <property type="term" value="C:nucleus"/>
    <property type="evidence" value="ECO:0007669"/>
    <property type="project" value="TreeGrafter"/>
</dbReference>
<dbReference type="PROSITE" id="PS00108">
    <property type="entry name" value="PROTEIN_KINASE_ST"/>
    <property type="match status" value="1"/>
</dbReference>
<keyword evidence="1" id="KW-0808">Transferase</keyword>
<feature type="compositionally biased region" description="Polar residues" evidence="7">
    <location>
        <begin position="286"/>
        <end position="307"/>
    </location>
</feature>
<evidence type="ECO:0000313" key="10">
    <source>
        <dbReference type="Proteomes" id="UP001165063"/>
    </source>
</evidence>